<protein>
    <submittedName>
        <fullName evidence="2">Uncharacterized protein</fullName>
    </submittedName>
</protein>
<name>A0A9W6GY09_9HYPH</name>
<keyword evidence="1" id="KW-0812">Transmembrane</keyword>
<proteinExistence type="predicted"/>
<reference evidence="2" key="1">
    <citation type="journal article" date="2023" name="Int. J. Syst. Evol. Microbiol.">
        <title>Methylocystis iwaonis sp. nov., a type II methane-oxidizing bacterium from surface soil of a rice paddy field in Japan, and emended description of the genus Methylocystis (ex Whittenbury et al. 1970) Bowman et al. 1993.</title>
        <authorList>
            <person name="Kaise H."/>
            <person name="Sawadogo J.B."/>
            <person name="Alam M.S."/>
            <person name="Ueno C."/>
            <person name="Dianou D."/>
            <person name="Shinjo R."/>
            <person name="Asakawa S."/>
        </authorList>
    </citation>
    <scope>NUCLEOTIDE SEQUENCE</scope>
    <source>
        <strain evidence="2">LMG27198</strain>
    </source>
</reference>
<feature type="transmembrane region" description="Helical" evidence="1">
    <location>
        <begin position="31"/>
        <end position="49"/>
    </location>
</feature>
<dbReference type="EMBL" id="BSEC01000001">
    <property type="protein sequence ID" value="GLI95043.1"/>
    <property type="molecule type" value="Genomic_DNA"/>
</dbReference>
<dbReference type="AlphaFoldDB" id="A0A9W6GY09"/>
<dbReference type="RefSeq" id="WP_281805373.1">
    <property type="nucleotide sequence ID" value="NZ_BSEC01000001.1"/>
</dbReference>
<keyword evidence="1" id="KW-1133">Transmembrane helix</keyword>
<comment type="caution">
    <text evidence="2">The sequence shown here is derived from an EMBL/GenBank/DDBJ whole genome shotgun (WGS) entry which is preliminary data.</text>
</comment>
<organism evidence="2 3">
    <name type="scientific">Methylocystis echinoides</name>
    <dbReference type="NCBI Taxonomy" id="29468"/>
    <lineage>
        <taxon>Bacteria</taxon>
        <taxon>Pseudomonadati</taxon>
        <taxon>Pseudomonadota</taxon>
        <taxon>Alphaproteobacteria</taxon>
        <taxon>Hyphomicrobiales</taxon>
        <taxon>Methylocystaceae</taxon>
        <taxon>Methylocystis</taxon>
    </lineage>
</organism>
<gene>
    <name evidence="2" type="ORF">LMG27198_40350</name>
</gene>
<keyword evidence="3" id="KW-1185">Reference proteome</keyword>
<evidence type="ECO:0000313" key="2">
    <source>
        <dbReference type="EMBL" id="GLI95043.1"/>
    </source>
</evidence>
<dbReference type="Proteomes" id="UP001144323">
    <property type="component" value="Unassembled WGS sequence"/>
</dbReference>
<keyword evidence="1" id="KW-0472">Membrane</keyword>
<evidence type="ECO:0000256" key="1">
    <source>
        <dbReference type="SAM" id="Phobius"/>
    </source>
</evidence>
<accession>A0A9W6GY09</accession>
<evidence type="ECO:0000313" key="3">
    <source>
        <dbReference type="Proteomes" id="UP001144323"/>
    </source>
</evidence>
<sequence length="92" mass="9931">MRASFRELIVAVFTGAPSPQAAESYSAQLTALISFYLCGVALLLAGLYLRAVKRNDALAPEPRRLRVVVAYAAISALLLTAASLAYFYFSVE</sequence>
<feature type="transmembrane region" description="Helical" evidence="1">
    <location>
        <begin position="69"/>
        <end position="89"/>
    </location>
</feature>